<evidence type="ECO:0000313" key="1">
    <source>
        <dbReference type="EMBL" id="EHK21070.1"/>
    </source>
</evidence>
<dbReference type="RefSeq" id="XP_013955264.1">
    <property type="nucleotide sequence ID" value="XM_014099789.1"/>
</dbReference>
<proteinExistence type="predicted"/>
<comment type="caution">
    <text evidence="1">The sequence shown here is derived from an EMBL/GenBank/DDBJ whole genome shotgun (WGS) entry which is preliminary data.</text>
</comment>
<accession>G9MWT7</accession>
<name>G9MWT7_HYPVG</name>
<keyword evidence="2" id="KW-1185">Reference proteome</keyword>
<protein>
    <submittedName>
        <fullName evidence="1">Uncharacterized protein</fullName>
    </submittedName>
</protein>
<sequence>MQAPTGPTTMPWIKAPIVIRNRYRDFKRWLRKDKTTVSCIADMIQPPPPYQAVRRDPPVHGELDNLQFILYHYRRQLFSENGIDRELLSADIESLHRWIQQLEYLIYWDLATTIPTRFRHEPIKDRILRRIRRLRGEDPPPIDEDDDFLEDEII</sequence>
<dbReference type="InParanoid" id="G9MWT7"/>
<dbReference type="Proteomes" id="UP000007115">
    <property type="component" value="Unassembled WGS sequence"/>
</dbReference>
<dbReference type="GeneID" id="25795108"/>
<dbReference type="AlphaFoldDB" id="G9MWT7"/>
<dbReference type="OrthoDB" id="4898693at2759"/>
<gene>
    <name evidence="1" type="ORF">TRIVIDRAFT_51553</name>
</gene>
<dbReference type="HOGENOM" id="CLU_1579635_0_0_1"/>
<reference evidence="1 2" key="1">
    <citation type="journal article" date="2011" name="Genome Biol.">
        <title>Comparative genome sequence analysis underscores mycoparasitism as the ancestral life style of Trichoderma.</title>
        <authorList>
            <person name="Kubicek C.P."/>
            <person name="Herrera-Estrella A."/>
            <person name="Seidl-Seiboth V."/>
            <person name="Martinez D.A."/>
            <person name="Druzhinina I.S."/>
            <person name="Thon M."/>
            <person name="Zeilinger S."/>
            <person name="Casas-Flores S."/>
            <person name="Horwitz B.A."/>
            <person name="Mukherjee P.K."/>
            <person name="Mukherjee M."/>
            <person name="Kredics L."/>
            <person name="Alcaraz L.D."/>
            <person name="Aerts A."/>
            <person name="Antal Z."/>
            <person name="Atanasova L."/>
            <person name="Cervantes-Badillo M.G."/>
            <person name="Challacombe J."/>
            <person name="Chertkov O."/>
            <person name="McCluskey K."/>
            <person name="Coulpier F."/>
            <person name="Deshpande N."/>
            <person name="von Doehren H."/>
            <person name="Ebbole D.J."/>
            <person name="Esquivel-Naranjo E.U."/>
            <person name="Fekete E."/>
            <person name="Flipphi M."/>
            <person name="Glaser F."/>
            <person name="Gomez-Rodriguez E.Y."/>
            <person name="Gruber S."/>
            <person name="Han C."/>
            <person name="Henrissat B."/>
            <person name="Hermosa R."/>
            <person name="Hernandez-Onate M."/>
            <person name="Karaffa L."/>
            <person name="Kosti I."/>
            <person name="Le Crom S."/>
            <person name="Lindquist E."/>
            <person name="Lucas S."/>
            <person name="Luebeck M."/>
            <person name="Luebeck P.S."/>
            <person name="Margeot A."/>
            <person name="Metz B."/>
            <person name="Misra M."/>
            <person name="Nevalainen H."/>
            <person name="Omann M."/>
            <person name="Packer N."/>
            <person name="Perrone G."/>
            <person name="Uresti-Rivera E.E."/>
            <person name="Salamov A."/>
            <person name="Schmoll M."/>
            <person name="Seiboth B."/>
            <person name="Shapiro H."/>
            <person name="Sukno S."/>
            <person name="Tamayo-Ramos J.A."/>
            <person name="Tisch D."/>
            <person name="Wiest A."/>
            <person name="Wilkinson H.H."/>
            <person name="Zhang M."/>
            <person name="Coutinho P.M."/>
            <person name="Kenerley C.M."/>
            <person name="Monte E."/>
            <person name="Baker S.E."/>
            <person name="Grigoriev I.V."/>
        </authorList>
    </citation>
    <scope>NUCLEOTIDE SEQUENCE [LARGE SCALE GENOMIC DNA]</scope>
    <source>
        <strain evidence="2">Gv29-8 / FGSC 10586</strain>
    </source>
</reference>
<dbReference type="VEuPathDB" id="FungiDB:TRIVIDRAFT_51553"/>
<organism evidence="1 2">
    <name type="scientific">Hypocrea virens (strain Gv29-8 / FGSC 10586)</name>
    <name type="common">Gliocladium virens</name>
    <name type="synonym">Trichoderma virens</name>
    <dbReference type="NCBI Taxonomy" id="413071"/>
    <lineage>
        <taxon>Eukaryota</taxon>
        <taxon>Fungi</taxon>
        <taxon>Dikarya</taxon>
        <taxon>Ascomycota</taxon>
        <taxon>Pezizomycotina</taxon>
        <taxon>Sordariomycetes</taxon>
        <taxon>Hypocreomycetidae</taxon>
        <taxon>Hypocreales</taxon>
        <taxon>Hypocreaceae</taxon>
        <taxon>Trichoderma</taxon>
    </lineage>
</organism>
<dbReference type="eggNOG" id="ENOG502RA2F">
    <property type="taxonomic scope" value="Eukaryota"/>
</dbReference>
<dbReference type="EMBL" id="ABDF02000075">
    <property type="protein sequence ID" value="EHK21070.1"/>
    <property type="molecule type" value="Genomic_DNA"/>
</dbReference>
<evidence type="ECO:0000313" key="2">
    <source>
        <dbReference type="Proteomes" id="UP000007115"/>
    </source>
</evidence>
<dbReference type="OMA" id="LEYLIYW"/>